<dbReference type="EMBL" id="ASPP01039389">
    <property type="protein sequence ID" value="ETO01044.1"/>
    <property type="molecule type" value="Genomic_DNA"/>
</dbReference>
<name>X6LHG3_RETFI</name>
<organism evidence="1 2">
    <name type="scientific">Reticulomyxa filosa</name>
    <dbReference type="NCBI Taxonomy" id="46433"/>
    <lineage>
        <taxon>Eukaryota</taxon>
        <taxon>Sar</taxon>
        <taxon>Rhizaria</taxon>
        <taxon>Retaria</taxon>
        <taxon>Foraminifera</taxon>
        <taxon>Monothalamids</taxon>
        <taxon>Reticulomyxidae</taxon>
        <taxon>Reticulomyxa</taxon>
    </lineage>
</organism>
<dbReference type="Proteomes" id="UP000023152">
    <property type="component" value="Unassembled WGS sequence"/>
</dbReference>
<sequence length="114" mass="13075">MPDNVKAWQPNLEATTKFDTVIEPTKELSSEEEVEVRATKLSETVKAFLLRKCHEIALHALAVFHPLSKGNVYHGRVVLEVLLAHWPKSFIAKLVNEKDLQSLPFTYIYFVQKN</sequence>
<protein>
    <submittedName>
        <fullName evidence="1">Uncharacterized protein</fullName>
    </submittedName>
</protein>
<keyword evidence="2" id="KW-1185">Reference proteome</keyword>
<evidence type="ECO:0000313" key="2">
    <source>
        <dbReference type="Proteomes" id="UP000023152"/>
    </source>
</evidence>
<comment type="caution">
    <text evidence="1">The sequence shown here is derived from an EMBL/GenBank/DDBJ whole genome shotgun (WGS) entry which is preliminary data.</text>
</comment>
<reference evidence="1 2" key="1">
    <citation type="journal article" date="2013" name="Curr. Biol.">
        <title>The Genome of the Foraminiferan Reticulomyxa filosa.</title>
        <authorList>
            <person name="Glockner G."/>
            <person name="Hulsmann N."/>
            <person name="Schleicher M."/>
            <person name="Noegel A.A."/>
            <person name="Eichinger L."/>
            <person name="Gallinger C."/>
            <person name="Pawlowski J."/>
            <person name="Sierra R."/>
            <person name="Euteneuer U."/>
            <person name="Pillet L."/>
            <person name="Moustafa A."/>
            <person name="Platzer M."/>
            <person name="Groth M."/>
            <person name="Szafranski K."/>
            <person name="Schliwa M."/>
        </authorList>
    </citation>
    <scope>NUCLEOTIDE SEQUENCE [LARGE SCALE GENOMIC DNA]</scope>
</reference>
<gene>
    <name evidence="1" type="ORF">RFI_36396</name>
</gene>
<evidence type="ECO:0000313" key="1">
    <source>
        <dbReference type="EMBL" id="ETO01044.1"/>
    </source>
</evidence>
<accession>X6LHG3</accession>
<proteinExistence type="predicted"/>
<dbReference type="AlphaFoldDB" id="X6LHG3"/>